<evidence type="ECO:0000313" key="4">
    <source>
        <dbReference type="EMBL" id="GAB0208004.1"/>
    </source>
</evidence>
<proteinExistence type="inferred from homology"/>
<dbReference type="SUPFAM" id="SSF56672">
    <property type="entry name" value="DNA/RNA polymerases"/>
    <property type="match status" value="1"/>
</dbReference>
<dbReference type="PANTHER" id="PTHR33064">
    <property type="entry name" value="POL PROTEIN"/>
    <property type="match status" value="1"/>
</dbReference>
<dbReference type="Gene3D" id="3.10.10.10">
    <property type="entry name" value="HIV Type 1 Reverse Transcriptase, subunit A, domain 1"/>
    <property type="match status" value="1"/>
</dbReference>
<organism evidence="4 5">
    <name type="scientific">Grus japonensis</name>
    <name type="common">Japanese crane</name>
    <name type="synonym">Red-crowned crane</name>
    <dbReference type="NCBI Taxonomy" id="30415"/>
    <lineage>
        <taxon>Eukaryota</taxon>
        <taxon>Metazoa</taxon>
        <taxon>Chordata</taxon>
        <taxon>Craniata</taxon>
        <taxon>Vertebrata</taxon>
        <taxon>Euteleostomi</taxon>
        <taxon>Archelosauria</taxon>
        <taxon>Archosauria</taxon>
        <taxon>Dinosauria</taxon>
        <taxon>Saurischia</taxon>
        <taxon>Theropoda</taxon>
        <taxon>Coelurosauria</taxon>
        <taxon>Aves</taxon>
        <taxon>Neognathae</taxon>
        <taxon>Neoaves</taxon>
        <taxon>Gruiformes</taxon>
        <taxon>Gruidae</taxon>
        <taxon>Grus</taxon>
    </lineage>
</organism>
<evidence type="ECO:0000313" key="5">
    <source>
        <dbReference type="Proteomes" id="UP001623348"/>
    </source>
</evidence>
<dbReference type="Gene3D" id="3.30.70.270">
    <property type="match status" value="1"/>
</dbReference>
<dbReference type="Proteomes" id="UP001623348">
    <property type="component" value="Unassembled WGS sequence"/>
</dbReference>
<reference evidence="4 5" key="1">
    <citation type="submission" date="2024-06" db="EMBL/GenBank/DDBJ databases">
        <title>The draft genome of Grus japonensis, version 3.</title>
        <authorList>
            <person name="Nabeshima K."/>
            <person name="Suzuki S."/>
            <person name="Onuma M."/>
        </authorList>
    </citation>
    <scope>NUCLEOTIDE SEQUENCE [LARGE SCALE GENOMIC DNA]</scope>
    <source>
        <strain evidence="4 5">451A</strain>
    </source>
</reference>
<name>A0ABC9YD68_GRUJA</name>
<feature type="domain" description="Reverse transcriptase" evidence="3">
    <location>
        <begin position="316"/>
        <end position="387"/>
    </location>
</feature>
<keyword evidence="5" id="KW-1185">Reference proteome</keyword>
<dbReference type="InterPro" id="IPR000477">
    <property type="entry name" value="RT_dom"/>
</dbReference>
<dbReference type="EC" id="3.1.26.4" evidence="2"/>
<dbReference type="AlphaFoldDB" id="A0ABC9YD68"/>
<protein>
    <recommendedName>
        <fullName evidence="2">ribonuclease H</fullName>
        <ecNumber evidence="2">3.1.26.4</ecNumber>
    </recommendedName>
</protein>
<dbReference type="PANTHER" id="PTHR33064:SF36">
    <property type="entry name" value="CCHC-TYPE DOMAIN-CONTAINING PROTEIN"/>
    <property type="match status" value="1"/>
</dbReference>
<dbReference type="InterPro" id="IPR043128">
    <property type="entry name" value="Rev_trsase/Diguanyl_cyclase"/>
</dbReference>
<dbReference type="EMBL" id="BAAFJT010000248">
    <property type="protein sequence ID" value="GAB0208004.1"/>
    <property type="molecule type" value="Genomic_DNA"/>
</dbReference>
<sequence length="392" mass="44189">MATRDKPDLDCSPLLDLLKSYKACPTLKGHSWAEGHWQSPTTVAEQIRDLAKENKFKPGKGKAVVCGVLGATLIAAQKDKYIVTQAEREANESLQELVKKLQAELEMEWVRWQLAEKALADEKRITENLKGSLQDAFVRERELKLQLPGDLDSDPGFSSLSKEADLIAREVAPHYPWEELRAVTEPDPTPKLRPLIKTEVMYDSEDVEPAVTTKEIPYTVTELAKLQDSSKEEQIPEAVDNAVTPLVWASEVPGRSKLAELAKVTLKPGAKPVRQNQYPIKWEARKGLEELITKFLEYGLLVECESEYNTPILPVKKSGGKEYRLVQDLRAINQIVQDIHPVVANPYTLLTSLKEEHKWFTVLELKDAFFCIPLDTKSQSIFAFEWESPATG</sequence>
<dbReference type="Pfam" id="PF00078">
    <property type="entry name" value="RVT_1"/>
    <property type="match status" value="1"/>
</dbReference>
<gene>
    <name evidence="4" type="ORF">GRJ2_003266100</name>
</gene>
<evidence type="ECO:0000256" key="1">
    <source>
        <dbReference type="ARBA" id="ARBA00010879"/>
    </source>
</evidence>
<comment type="similarity">
    <text evidence="1">Belongs to the beta type-B retroviral polymerase family. HERV class-II K(HML-2) pol subfamily.</text>
</comment>
<dbReference type="InterPro" id="IPR051320">
    <property type="entry name" value="Viral_Replic_Matur_Polypro"/>
</dbReference>
<comment type="caution">
    <text evidence="4">The sequence shown here is derived from an EMBL/GenBank/DDBJ whole genome shotgun (WGS) entry which is preliminary data.</text>
</comment>
<accession>A0ABC9YD68</accession>
<evidence type="ECO:0000256" key="2">
    <source>
        <dbReference type="ARBA" id="ARBA00012180"/>
    </source>
</evidence>
<evidence type="ECO:0000259" key="3">
    <source>
        <dbReference type="Pfam" id="PF00078"/>
    </source>
</evidence>
<dbReference type="InterPro" id="IPR043502">
    <property type="entry name" value="DNA/RNA_pol_sf"/>
</dbReference>